<dbReference type="Proteomes" id="UP000475862">
    <property type="component" value="Unassembled WGS sequence"/>
</dbReference>
<sequence length="440" mass="49432">MVLSYLRTSSASALPNIQCSAELPDSKDLLTLLSCSANCLSTIISFPNSIQLLLHNLALSTISYCNPGLSLVDFSFFPSRMWTDEKYLQQYGIIIAYLTRYATAASTKYRHRSDVREVGPPNDLQVFASLFFEFASPNIHRESKKLKVGPTSRSPPTLTQNFEIDIKRKLTISKICKLLGRLVRAFKVLKLAHPSGHRTFKEVSNESSRLATNICMSLWQQPLAFIKKSELKKNTNLKINSKVEKINLNQQLLKNIIDSNILCIPNKKQTDVRWSDNFVVLYSSAYSVVYAIWSIIVGEDFVLSSQFSHLICSTALGFSVSSNAHQMCYHKSVCLQGSEKLLSTEADVAVLYGELKNCLITLDHNGKSLHILKIFVQKSDERFHTLKNYDYLPDKELFKKLTVMPSQNARAIAPKSAIEKSVTVSCGANTPSFNHDCSHE</sequence>
<organism evidence="1 2">
    <name type="scientific">Aphis glycines</name>
    <name type="common">Soybean aphid</name>
    <dbReference type="NCBI Taxonomy" id="307491"/>
    <lineage>
        <taxon>Eukaryota</taxon>
        <taxon>Metazoa</taxon>
        <taxon>Ecdysozoa</taxon>
        <taxon>Arthropoda</taxon>
        <taxon>Hexapoda</taxon>
        <taxon>Insecta</taxon>
        <taxon>Pterygota</taxon>
        <taxon>Neoptera</taxon>
        <taxon>Paraneoptera</taxon>
        <taxon>Hemiptera</taxon>
        <taxon>Sternorrhyncha</taxon>
        <taxon>Aphidomorpha</taxon>
        <taxon>Aphidoidea</taxon>
        <taxon>Aphididae</taxon>
        <taxon>Aphidini</taxon>
        <taxon>Aphis</taxon>
        <taxon>Aphis</taxon>
    </lineage>
</organism>
<comment type="caution">
    <text evidence="1">The sequence shown here is derived from an EMBL/GenBank/DDBJ whole genome shotgun (WGS) entry which is preliminary data.</text>
</comment>
<evidence type="ECO:0000313" key="1">
    <source>
        <dbReference type="EMBL" id="KAE9522676.1"/>
    </source>
</evidence>
<gene>
    <name evidence="1" type="ORF">AGLY_016949</name>
</gene>
<reference evidence="1 2" key="1">
    <citation type="submission" date="2019-08" db="EMBL/GenBank/DDBJ databases">
        <title>The genome of the soybean aphid Biotype 1, its phylome, world population structure and adaptation to the North American continent.</title>
        <authorList>
            <person name="Giordano R."/>
            <person name="Donthu R.K."/>
            <person name="Hernandez A.G."/>
            <person name="Wright C.L."/>
            <person name="Zimin A.V."/>
        </authorList>
    </citation>
    <scope>NUCLEOTIDE SEQUENCE [LARGE SCALE GENOMIC DNA]</scope>
    <source>
        <tissue evidence="1">Whole aphids</tissue>
    </source>
</reference>
<dbReference type="EMBL" id="VYZN01000824">
    <property type="protein sequence ID" value="KAE9522676.1"/>
    <property type="molecule type" value="Genomic_DNA"/>
</dbReference>
<name>A0A6G0SWC7_APHGL</name>
<dbReference type="AlphaFoldDB" id="A0A6G0SWC7"/>
<evidence type="ECO:0000313" key="2">
    <source>
        <dbReference type="Proteomes" id="UP000475862"/>
    </source>
</evidence>
<accession>A0A6G0SWC7</accession>
<proteinExistence type="predicted"/>
<protein>
    <submittedName>
        <fullName evidence="1">Uncharacterized protein</fullName>
    </submittedName>
</protein>
<keyword evidence="2" id="KW-1185">Reference proteome</keyword>